<dbReference type="RefSeq" id="WP_327967195.1">
    <property type="nucleotide sequence ID" value="NZ_JARMQG010000084.1"/>
</dbReference>
<evidence type="ECO:0000313" key="2">
    <source>
        <dbReference type="Proteomes" id="UP001330749"/>
    </source>
</evidence>
<name>A0ABU6N7V9_9BACI</name>
<accession>A0ABU6N7V9</accession>
<dbReference type="EMBL" id="JARMQG010000084">
    <property type="protein sequence ID" value="MED3562291.1"/>
    <property type="molecule type" value="Genomic_DNA"/>
</dbReference>
<reference evidence="1 2" key="1">
    <citation type="submission" date="2023-03" db="EMBL/GenBank/DDBJ databases">
        <title>Bacillus Genome Sequencing.</title>
        <authorList>
            <person name="Dunlap C."/>
        </authorList>
    </citation>
    <scope>NUCLEOTIDE SEQUENCE [LARGE SCALE GENOMIC DNA]</scope>
    <source>
        <strain evidence="1 2">B-14544</strain>
    </source>
</reference>
<keyword evidence="2" id="KW-1185">Reference proteome</keyword>
<dbReference type="Proteomes" id="UP001330749">
    <property type="component" value="Unassembled WGS sequence"/>
</dbReference>
<gene>
    <name evidence="1" type="ORF">P4447_07470</name>
</gene>
<comment type="caution">
    <text evidence="1">The sequence shown here is derived from an EMBL/GenBank/DDBJ whole genome shotgun (WGS) entry which is preliminary data.</text>
</comment>
<evidence type="ECO:0000313" key="1">
    <source>
        <dbReference type="EMBL" id="MED3562291.1"/>
    </source>
</evidence>
<sequence>MNYITQDQVNDITFNYNLNELYKLIKGFKLKKCVTIDKKNNTTETAKILKKFITKRAAGTNEIFFKMDDFINWSIHEYNFNEIVLKEDSIQLFDNELYTVTFTK</sequence>
<protein>
    <submittedName>
        <fullName evidence="1">Uncharacterized protein</fullName>
    </submittedName>
</protein>
<organism evidence="1 2">
    <name type="scientific">Bacillus xiapuensis</name>
    <dbReference type="NCBI Taxonomy" id="2014075"/>
    <lineage>
        <taxon>Bacteria</taxon>
        <taxon>Bacillati</taxon>
        <taxon>Bacillota</taxon>
        <taxon>Bacilli</taxon>
        <taxon>Bacillales</taxon>
        <taxon>Bacillaceae</taxon>
        <taxon>Bacillus</taxon>
    </lineage>
</organism>
<proteinExistence type="predicted"/>